<dbReference type="InterPro" id="IPR018445">
    <property type="entry name" value="Put_Phosphate_transp_reg"/>
</dbReference>
<comment type="similarity">
    <text evidence="1">Belongs to the UPF0111 family.</text>
</comment>
<dbReference type="Pfam" id="PF01865">
    <property type="entry name" value="PhoU_div"/>
    <property type="match status" value="1"/>
</dbReference>
<evidence type="ECO:0000313" key="3">
    <source>
        <dbReference type="Proteomes" id="UP001217485"/>
    </source>
</evidence>
<dbReference type="Proteomes" id="UP001217485">
    <property type="component" value="Unassembled WGS sequence"/>
</dbReference>
<name>A0ABT5C508_9BACT</name>
<comment type="caution">
    <text evidence="2">The sequence shown here is derived from an EMBL/GenBank/DDBJ whole genome shotgun (WGS) entry which is preliminary data.</text>
</comment>
<gene>
    <name evidence="2" type="ORF">POL72_27445</name>
</gene>
<evidence type="ECO:0000313" key="2">
    <source>
        <dbReference type="EMBL" id="MDC0681506.1"/>
    </source>
</evidence>
<keyword evidence="3" id="KW-1185">Reference proteome</keyword>
<dbReference type="InterPro" id="IPR038078">
    <property type="entry name" value="PhoU-like_sf"/>
</dbReference>
<proteinExistence type="inferred from homology"/>
<dbReference type="PANTHER" id="PTHR37298">
    <property type="entry name" value="UPF0111 PROTEIN YKAA"/>
    <property type="match status" value="1"/>
</dbReference>
<dbReference type="RefSeq" id="WP_272098642.1">
    <property type="nucleotide sequence ID" value="NZ_JAQNDK010000003.1"/>
</dbReference>
<dbReference type="Gene3D" id="1.20.58.220">
    <property type="entry name" value="Phosphate transport system protein phou homolog 2, domain 2"/>
    <property type="match status" value="1"/>
</dbReference>
<dbReference type="EMBL" id="JAQNDK010000003">
    <property type="protein sequence ID" value="MDC0681506.1"/>
    <property type="molecule type" value="Genomic_DNA"/>
</dbReference>
<sequence length="216" mass="24106">MMWLDRVIKSLLPREEHFFDLLERGADCALQSANVLSECCSARSASERQALVSRITDIEHAADAVIRDVYDALNKTFVTPLDRSDIYALATDLENVSDRVHSTMMRVVVHAMEDLPPASQELAAKILEGCSEIHSAVKLLRGMKRVAEINRHCKAIAKLEHDGDQIFRSAIVDLFNTEKDAIHLIKHKEFLEGLENTLDACDDVANALEALVIKNA</sequence>
<reference evidence="2 3" key="1">
    <citation type="submission" date="2023-01" db="EMBL/GenBank/DDBJ databases">
        <title>Minimal conservation of predation-associated metabolite biosynthetic gene clusters underscores biosynthetic potential of Myxococcota including descriptions for ten novel species: Archangium lansinium sp. nov., Myxococcus landrumus sp. nov., Nannocystis bai.</title>
        <authorList>
            <person name="Ahearne A."/>
            <person name="Stevens C."/>
            <person name="Dowd S."/>
        </authorList>
    </citation>
    <scope>NUCLEOTIDE SEQUENCE [LARGE SCALE GENOMIC DNA]</scope>
    <source>
        <strain evidence="2 3">WIWO2</strain>
    </source>
</reference>
<evidence type="ECO:0000256" key="1">
    <source>
        <dbReference type="ARBA" id="ARBA00008591"/>
    </source>
</evidence>
<dbReference type="InterPro" id="IPR052912">
    <property type="entry name" value="UPF0111_domain"/>
</dbReference>
<protein>
    <submittedName>
        <fullName evidence="2">DUF47 family protein</fullName>
    </submittedName>
</protein>
<dbReference type="PANTHER" id="PTHR37298:SF1">
    <property type="entry name" value="UPF0111 PROTEIN YKAA"/>
    <property type="match status" value="1"/>
</dbReference>
<organism evidence="2 3">
    <name type="scientific">Sorangium atrum</name>
    <dbReference type="NCBI Taxonomy" id="2995308"/>
    <lineage>
        <taxon>Bacteria</taxon>
        <taxon>Pseudomonadati</taxon>
        <taxon>Myxococcota</taxon>
        <taxon>Polyangia</taxon>
        <taxon>Polyangiales</taxon>
        <taxon>Polyangiaceae</taxon>
        <taxon>Sorangium</taxon>
    </lineage>
</organism>
<accession>A0ABT5C508</accession>